<dbReference type="AlphaFoldDB" id="A0A0G1BAS7"/>
<dbReference type="Proteomes" id="UP000033854">
    <property type="component" value="Unassembled WGS sequence"/>
</dbReference>
<keyword evidence="1" id="KW-0472">Membrane</keyword>
<evidence type="ECO:0000313" key="3">
    <source>
        <dbReference type="Proteomes" id="UP000033854"/>
    </source>
</evidence>
<gene>
    <name evidence="2" type="ORF">UV06_C0001G0190</name>
</gene>
<keyword evidence="1" id="KW-1133">Transmembrane helix</keyword>
<accession>A0A0G1BAS7</accession>
<proteinExistence type="predicted"/>
<reference evidence="2 3" key="1">
    <citation type="journal article" date="2015" name="Nature">
        <title>rRNA introns, odd ribosomes, and small enigmatic genomes across a large radiation of phyla.</title>
        <authorList>
            <person name="Brown C.T."/>
            <person name="Hug L.A."/>
            <person name="Thomas B.C."/>
            <person name="Sharon I."/>
            <person name="Castelle C.J."/>
            <person name="Singh A."/>
            <person name="Wilkins M.J."/>
            <person name="Williams K.H."/>
            <person name="Banfield J.F."/>
        </authorList>
    </citation>
    <scope>NUCLEOTIDE SEQUENCE [LARGE SCALE GENOMIC DNA]</scope>
</reference>
<sequence length="171" mass="19245">MLRKTKIFLLIGSVILLVLIVIFITRSLSSKTGIQPEPVIPESQIGTTSILNQSSPDIAFKTKQVLLPKLPIYLYNFKTSSGIATDISISSYKNDSPETIRIEIFGPDYLYNQTDPGTNPNMIAFKESFEKVISILVENNVNIKDLHISMGNKKYIRDIAEEWIKTLNLLP</sequence>
<evidence type="ECO:0000313" key="2">
    <source>
        <dbReference type="EMBL" id="KKS43456.1"/>
    </source>
</evidence>
<organism evidence="2 3">
    <name type="scientific">Candidatus Collierbacteria bacterium GW2011_GWA2_42_17</name>
    <dbReference type="NCBI Taxonomy" id="1618378"/>
    <lineage>
        <taxon>Bacteria</taxon>
        <taxon>Candidatus Collieribacteriota</taxon>
    </lineage>
</organism>
<dbReference type="EMBL" id="LCDA01000001">
    <property type="protein sequence ID" value="KKS43456.1"/>
    <property type="molecule type" value="Genomic_DNA"/>
</dbReference>
<name>A0A0G1BAS7_9BACT</name>
<protein>
    <submittedName>
        <fullName evidence="2">Uncharacterized protein</fullName>
    </submittedName>
</protein>
<evidence type="ECO:0000256" key="1">
    <source>
        <dbReference type="SAM" id="Phobius"/>
    </source>
</evidence>
<feature type="transmembrane region" description="Helical" evidence="1">
    <location>
        <begin position="7"/>
        <end position="25"/>
    </location>
</feature>
<keyword evidence="1" id="KW-0812">Transmembrane</keyword>
<comment type="caution">
    <text evidence="2">The sequence shown here is derived from an EMBL/GenBank/DDBJ whole genome shotgun (WGS) entry which is preliminary data.</text>
</comment>